<sequence length="417" mass="45875">MFIENQVKSGHVFIRFRTTYTSISSEDVPFWGIRFFGMEQSDSPEAAPQSPIQTPPVPQDEDERELMFIQPHDPKYVPEPIYLKVGSRRGSRGEYEDDESEDGPFDYLMDEGDDGDDDDGDSFRDDADDGDEDEEEEHLASADAAVVVPTVKPVSPPEGTKPVIPPPSTGITTTGAKIIVWLQASISLPPEAEVERLLAMPTSTPSPLTSLSPPSTGERMARCTTSSAHSSPSPIPSPLLPSSGCLTQIQTLKIASTHALIDAVTVALPSPPLPPPLYIPPPVNRPRYEVEESSTARPTGGRGIDYGFVSTLDAKARRQGIREVGYRIRDTWVDPAEANPEIAPMTLGEVNTRVTELAELHEHDTQDLYALLEDAQDSRTHISHRVTMDLQRVNLLMEDRIAHQETILIVEEEAYTS</sequence>
<gene>
    <name evidence="2" type="ORF">Tci_014507</name>
</gene>
<feature type="compositionally biased region" description="Acidic residues" evidence="1">
    <location>
        <begin position="95"/>
        <end position="137"/>
    </location>
</feature>
<dbReference type="EMBL" id="BKCJ010001581">
    <property type="protein sequence ID" value="GEU42529.1"/>
    <property type="molecule type" value="Genomic_DNA"/>
</dbReference>
<evidence type="ECO:0000256" key="1">
    <source>
        <dbReference type="SAM" id="MobiDB-lite"/>
    </source>
</evidence>
<feature type="region of interest" description="Disordered" evidence="1">
    <location>
        <begin position="202"/>
        <end position="236"/>
    </location>
</feature>
<feature type="region of interest" description="Disordered" evidence="1">
    <location>
        <begin position="39"/>
        <end position="144"/>
    </location>
</feature>
<reference evidence="2" key="1">
    <citation type="journal article" date="2019" name="Sci. Rep.">
        <title>Draft genome of Tanacetum cinerariifolium, the natural source of mosquito coil.</title>
        <authorList>
            <person name="Yamashiro T."/>
            <person name="Shiraishi A."/>
            <person name="Satake H."/>
            <person name="Nakayama K."/>
        </authorList>
    </citation>
    <scope>NUCLEOTIDE SEQUENCE</scope>
</reference>
<protein>
    <submittedName>
        <fullName evidence="2">Uncharacterized protein</fullName>
    </submittedName>
</protein>
<organism evidence="2">
    <name type="scientific">Tanacetum cinerariifolium</name>
    <name type="common">Dalmatian daisy</name>
    <name type="synonym">Chrysanthemum cinerariifolium</name>
    <dbReference type="NCBI Taxonomy" id="118510"/>
    <lineage>
        <taxon>Eukaryota</taxon>
        <taxon>Viridiplantae</taxon>
        <taxon>Streptophyta</taxon>
        <taxon>Embryophyta</taxon>
        <taxon>Tracheophyta</taxon>
        <taxon>Spermatophyta</taxon>
        <taxon>Magnoliopsida</taxon>
        <taxon>eudicotyledons</taxon>
        <taxon>Gunneridae</taxon>
        <taxon>Pentapetalae</taxon>
        <taxon>asterids</taxon>
        <taxon>campanulids</taxon>
        <taxon>Asterales</taxon>
        <taxon>Asteraceae</taxon>
        <taxon>Asteroideae</taxon>
        <taxon>Anthemideae</taxon>
        <taxon>Anthemidinae</taxon>
        <taxon>Tanacetum</taxon>
    </lineage>
</organism>
<accession>A0A6L2K0I8</accession>
<evidence type="ECO:0000313" key="2">
    <source>
        <dbReference type="EMBL" id="GEU42529.1"/>
    </source>
</evidence>
<name>A0A6L2K0I8_TANCI</name>
<comment type="caution">
    <text evidence="2">The sequence shown here is derived from an EMBL/GenBank/DDBJ whole genome shotgun (WGS) entry which is preliminary data.</text>
</comment>
<dbReference type="AlphaFoldDB" id="A0A6L2K0I8"/>
<proteinExistence type="predicted"/>
<feature type="compositionally biased region" description="Low complexity" evidence="1">
    <location>
        <begin position="202"/>
        <end position="216"/>
    </location>
</feature>